<accession>A0A1B1MRI6</accession>
<feature type="region of interest" description="Disordered" evidence="1">
    <location>
        <begin position="1"/>
        <end position="23"/>
    </location>
</feature>
<sequence length="93" mass="9971">RQGDHGPRPAAYRRRPETGAATHRLRHERTGAGCRFQAQEVGAHRRRRARQVPPARRLALLRGHGADGAAVLLSLSAGGRPGQLGGSGRSQVL</sequence>
<feature type="non-terminal residue" evidence="2">
    <location>
        <position position="1"/>
    </location>
</feature>
<dbReference type="AlphaFoldDB" id="A0A1B1MRI6"/>
<gene>
    <name evidence="2" type="primary">parC</name>
</gene>
<organism evidence="2">
    <name type="scientific">Pseudomonas aeruginosa</name>
    <dbReference type="NCBI Taxonomy" id="287"/>
    <lineage>
        <taxon>Bacteria</taxon>
        <taxon>Pseudomonadati</taxon>
        <taxon>Pseudomonadota</taxon>
        <taxon>Gammaproteobacteria</taxon>
        <taxon>Pseudomonadales</taxon>
        <taxon>Pseudomonadaceae</taxon>
        <taxon>Pseudomonas</taxon>
    </lineage>
</organism>
<proteinExistence type="predicted"/>
<reference evidence="2" key="1">
    <citation type="submission" date="2016-01" db="EMBL/GenBank/DDBJ databases">
        <title>Detection of parC mutations in Pseudomonas aeruginosa.</title>
        <authorList>
            <person name="Eslami G."/>
            <person name="Ghalavand Z."/>
            <person name="Karimi Yazdi M.M."/>
            <person name="Karimi Yazdi A."/>
            <person name="Bahramian A."/>
        </authorList>
    </citation>
    <scope>NUCLEOTIDE SEQUENCE</scope>
    <source>
        <strain evidence="2">MMK018</strain>
    </source>
</reference>
<feature type="non-terminal residue" evidence="2">
    <location>
        <position position="93"/>
    </location>
</feature>
<evidence type="ECO:0000313" key="2">
    <source>
        <dbReference type="EMBL" id="ANS71236.1"/>
    </source>
</evidence>
<evidence type="ECO:0000256" key="1">
    <source>
        <dbReference type="SAM" id="MobiDB-lite"/>
    </source>
</evidence>
<name>A0A1B1MRI6_PSEAI</name>
<dbReference type="EMBL" id="KU521515">
    <property type="protein sequence ID" value="ANS71236.1"/>
    <property type="molecule type" value="Genomic_DNA"/>
</dbReference>
<protein>
    <submittedName>
        <fullName evidence="2">ParC</fullName>
    </submittedName>
</protein>